<protein>
    <submittedName>
        <fullName evidence="1">Uncharacterized protein</fullName>
    </submittedName>
</protein>
<proteinExistence type="predicted"/>
<dbReference type="Proteomes" id="UP000314294">
    <property type="component" value="Unassembled WGS sequence"/>
</dbReference>
<name>A0A4Z2GF69_9TELE</name>
<reference evidence="1 2" key="1">
    <citation type="submission" date="2019-03" db="EMBL/GenBank/DDBJ databases">
        <title>First draft genome of Liparis tanakae, snailfish: a comprehensive survey of snailfish specific genes.</title>
        <authorList>
            <person name="Kim W."/>
            <person name="Song I."/>
            <person name="Jeong J.-H."/>
            <person name="Kim D."/>
            <person name="Kim S."/>
            <person name="Ryu S."/>
            <person name="Song J.Y."/>
            <person name="Lee S.K."/>
        </authorList>
    </citation>
    <scope>NUCLEOTIDE SEQUENCE [LARGE SCALE GENOMIC DNA]</scope>
    <source>
        <tissue evidence="1">Muscle</tissue>
    </source>
</reference>
<comment type="caution">
    <text evidence="1">The sequence shown here is derived from an EMBL/GenBank/DDBJ whole genome shotgun (WGS) entry which is preliminary data.</text>
</comment>
<sequence>MSSPTRSHMVPGLVSRCALHLRAAGWTELRGEEAGGLRLVVAGRRQRPVKRQLRERHRRPDCFYQSERRYWRQHPHGTQGAEARALDAGGDGARCAPFDRFGEWASSKVSASLCSSRIRALASATCSMSESGEPLQGDPCPRIVVPYGGPQQSSVHIDVGGNQLVGAEVQNRAINERRLGVAQHFVFKSCRGCEGTDLALELCLKHLFLVVELVLVQTASALQPPQLHLQGQLLLGRTAQI</sequence>
<organism evidence="1 2">
    <name type="scientific">Liparis tanakae</name>
    <name type="common">Tanaka's snailfish</name>
    <dbReference type="NCBI Taxonomy" id="230148"/>
    <lineage>
        <taxon>Eukaryota</taxon>
        <taxon>Metazoa</taxon>
        <taxon>Chordata</taxon>
        <taxon>Craniata</taxon>
        <taxon>Vertebrata</taxon>
        <taxon>Euteleostomi</taxon>
        <taxon>Actinopterygii</taxon>
        <taxon>Neopterygii</taxon>
        <taxon>Teleostei</taxon>
        <taxon>Neoteleostei</taxon>
        <taxon>Acanthomorphata</taxon>
        <taxon>Eupercaria</taxon>
        <taxon>Perciformes</taxon>
        <taxon>Cottioidei</taxon>
        <taxon>Cottales</taxon>
        <taxon>Liparidae</taxon>
        <taxon>Liparis</taxon>
    </lineage>
</organism>
<keyword evidence="2" id="KW-1185">Reference proteome</keyword>
<evidence type="ECO:0000313" key="1">
    <source>
        <dbReference type="EMBL" id="TNN51881.1"/>
    </source>
</evidence>
<gene>
    <name evidence="1" type="ORF">EYF80_037907</name>
</gene>
<dbReference type="EMBL" id="SRLO01000567">
    <property type="protein sequence ID" value="TNN51881.1"/>
    <property type="molecule type" value="Genomic_DNA"/>
</dbReference>
<accession>A0A4Z2GF69</accession>
<dbReference type="AlphaFoldDB" id="A0A4Z2GF69"/>
<evidence type="ECO:0000313" key="2">
    <source>
        <dbReference type="Proteomes" id="UP000314294"/>
    </source>
</evidence>